<evidence type="ECO:0000313" key="2">
    <source>
        <dbReference type="Proteomes" id="UP000448867"/>
    </source>
</evidence>
<comment type="caution">
    <text evidence="1">The sequence shown here is derived from an EMBL/GenBank/DDBJ whole genome shotgun (WGS) entry which is preliminary data.</text>
</comment>
<keyword evidence="2" id="KW-1185">Reference proteome</keyword>
<dbReference type="OrthoDB" id="2357160at2"/>
<name>A0A7X2J0Q4_9BACI</name>
<organism evidence="1 2">
    <name type="scientific">Metabacillus lacus</name>
    <dbReference type="NCBI Taxonomy" id="1983721"/>
    <lineage>
        <taxon>Bacteria</taxon>
        <taxon>Bacillati</taxon>
        <taxon>Bacillota</taxon>
        <taxon>Bacilli</taxon>
        <taxon>Bacillales</taxon>
        <taxon>Bacillaceae</taxon>
        <taxon>Metabacillus</taxon>
    </lineage>
</organism>
<evidence type="ECO:0008006" key="3">
    <source>
        <dbReference type="Google" id="ProtNLM"/>
    </source>
</evidence>
<proteinExistence type="predicted"/>
<sequence>MKLYIISMVTVLCLLILGGCQKTYQGEYVQWGEGNTGTEKLEENSIPYKIEEDQVYIPEDALDDAVSCCS</sequence>
<evidence type="ECO:0000313" key="1">
    <source>
        <dbReference type="EMBL" id="MRX73124.1"/>
    </source>
</evidence>
<dbReference type="AlphaFoldDB" id="A0A7X2J0Q4"/>
<accession>A0A7X2J0Q4</accession>
<protein>
    <recommendedName>
        <fullName evidence="3">Lipoprotein</fullName>
    </recommendedName>
</protein>
<dbReference type="PROSITE" id="PS51257">
    <property type="entry name" value="PROKAR_LIPOPROTEIN"/>
    <property type="match status" value="1"/>
</dbReference>
<dbReference type="EMBL" id="WKKI01000027">
    <property type="protein sequence ID" value="MRX73124.1"/>
    <property type="molecule type" value="Genomic_DNA"/>
</dbReference>
<dbReference type="RefSeq" id="WP_154308477.1">
    <property type="nucleotide sequence ID" value="NZ_WKKI01000027.1"/>
</dbReference>
<reference evidence="1 2" key="1">
    <citation type="submission" date="2019-11" db="EMBL/GenBank/DDBJ databases">
        <title>Bacillus lacus genome.</title>
        <authorList>
            <person name="Allen C.J."/>
            <person name="Newman J.D."/>
        </authorList>
    </citation>
    <scope>NUCLEOTIDE SEQUENCE [LARGE SCALE GENOMIC DNA]</scope>
    <source>
        <strain evidence="1 2">KCTC 33946</strain>
    </source>
</reference>
<dbReference type="Proteomes" id="UP000448867">
    <property type="component" value="Unassembled WGS sequence"/>
</dbReference>
<gene>
    <name evidence="1" type="ORF">GJU40_13325</name>
</gene>